<evidence type="ECO:0000256" key="1">
    <source>
        <dbReference type="SAM" id="MobiDB-lite"/>
    </source>
</evidence>
<name>A0ABS8SVH3_DATST</name>
<keyword evidence="3" id="KW-1185">Reference proteome</keyword>
<protein>
    <submittedName>
        <fullName evidence="2">Uncharacterized protein</fullName>
    </submittedName>
</protein>
<sequence>MHDEEMAYECETFDKERTPYEYDQDPCFQPPVRRIIGSPIHKILENKIREYAYPNIENKEEEEATLINVTKMVNALYILDFHMSQNRGYDDTPIIYFDDAFEIHEEDPFTSCLAVTTISGKVLCLEPRLIIGEDIHDDEKQCPNLDAAPREMQDETSSDPEGVLAITWESDDLKYDQKQVGRQ</sequence>
<accession>A0ABS8SVH3</accession>
<reference evidence="2 3" key="1">
    <citation type="journal article" date="2021" name="BMC Genomics">
        <title>Datura genome reveals duplications of psychoactive alkaloid biosynthetic genes and high mutation rate following tissue culture.</title>
        <authorList>
            <person name="Rajewski A."/>
            <person name="Carter-House D."/>
            <person name="Stajich J."/>
            <person name="Litt A."/>
        </authorList>
    </citation>
    <scope>NUCLEOTIDE SEQUENCE [LARGE SCALE GENOMIC DNA]</scope>
    <source>
        <strain evidence="2">AR-01</strain>
    </source>
</reference>
<comment type="caution">
    <text evidence="2">The sequence shown here is derived from an EMBL/GenBank/DDBJ whole genome shotgun (WGS) entry which is preliminary data.</text>
</comment>
<gene>
    <name evidence="2" type="ORF">HAX54_049817</name>
</gene>
<evidence type="ECO:0000313" key="2">
    <source>
        <dbReference type="EMBL" id="MCD7463027.1"/>
    </source>
</evidence>
<evidence type="ECO:0000313" key="3">
    <source>
        <dbReference type="Proteomes" id="UP000823775"/>
    </source>
</evidence>
<proteinExistence type="predicted"/>
<feature type="region of interest" description="Disordered" evidence="1">
    <location>
        <begin position="144"/>
        <end position="163"/>
    </location>
</feature>
<dbReference type="EMBL" id="JACEIK010000855">
    <property type="protein sequence ID" value="MCD7463027.1"/>
    <property type="molecule type" value="Genomic_DNA"/>
</dbReference>
<organism evidence="2 3">
    <name type="scientific">Datura stramonium</name>
    <name type="common">Jimsonweed</name>
    <name type="synonym">Common thornapple</name>
    <dbReference type="NCBI Taxonomy" id="4076"/>
    <lineage>
        <taxon>Eukaryota</taxon>
        <taxon>Viridiplantae</taxon>
        <taxon>Streptophyta</taxon>
        <taxon>Embryophyta</taxon>
        <taxon>Tracheophyta</taxon>
        <taxon>Spermatophyta</taxon>
        <taxon>Magnoliopsida</taxon>
        <taxon>eudicotyledons</taxon>
        <taxon>Gunneridae</taxon>
        <taxon>Pentapetalae</taxon>
        <taxon>asterids</taxon>
        <taxon>lamiids</taxon>
        <taxon>Solanales</taxon>
        <taxon>Solanaceae</taxon>
        <taxon>Solanoideae</taxon>
        <taxon>Datureae</taxon>
        <taxon>Datura</taxon>
    </lineage>
</organism>
<dbReference type="Proteomes" id="UP000823775">
    <property type="component" value="Unassembled WGS sequence"/>
</dbReference>